<proteinExistence type="predicted"/>
<evidence type="ECO:0000313" key="2">
    <source>
        <dbReference type="Proteomes" id="UP001239111"/>
    </source>
</evidence>
<accession>A0ACC2PDB6</accession>
<sequence>MMEDTLAEIDTKAEPIKRILVPQRWITVFTIFFCLFNAFSMRVCLSIAITKMVAQVGHQVKFANDTCPNRHNITTATDTNQINATSQTNQLFDWSEYTQGVILSSFYWTYAVTNIVGGIIVQKLGGKHTLGFGILFTAILTLLTPASIMWGDSTALICVRVLMGLGEGSTYPALNMLLSQWVPPNERSKAGAVAFAGAPFGTIFSMSISGLILQNVHNGWPFVFYFFGCVGIVAFLINYAFCYNKPSENPYISEAESAYLNEKLKNTETDPPPTPWLCIITSKPVWALMIVTIGTAWAFTIISTDMPKYMSGVLKFSAKENGYFSSMPYLAMWIFSFIASFTADSVIAKERMSITRVRKVAVTLSVMGPGIFTVVASYAGCNGVLFVILMTIGMAFKGCAYCSTMVNALDLAPNYAGALMGLVNGIGTFSGIFSPYFVGILTPNQTISEWRLIFWTIFFVCTGSNIIYLIFGSGDVQDWNSPTASNKKQDADDVDPKEVIQLLSTK</sequence>
<reference evidence="1" key="1">
    <citation type="submission" date="2023-04" db="EMBL/GenBank/DDBJ databases">
        <title>A chromosome-level genome assembly of the parasitoid wasp Eretmocerus hayati.</title>
        <authorList>
            <person name="Zhong Y."/>
            <person name="Liu S."/>
            <person name="Liu Y."/>
        </authorList>
    </citation>
    <scope>NUCLEOTIDE SEQUENCE</scope>
    <source>
        <strain evidence="1">ZJU_SS_LIU_2023</strain>
    </source>
</reference>
<name>A0ACC2PDB6_9HYME</name>
<protein>
    <submittedName>
        <fullName evidence="1">Uncharacterized protein</fullName>
    </submittedName>
</protein>
<organism evidence="1 2">
    <name type="scientific">Eretmocerus hayati</name>
    <dbReference type="NCBI Taxonomy" id="131215"/>
    <lineage>
        <taxon>Eukaryota</taxon>
        <taxon>Metazoa</taxon>
        <taxon>Ecdysozoa</taxon>
        <taxon>Arthropoda</taxon>
        <taxon>Hexapoda</taxon>
        <taxon>Insecta</taxon>
        <taxon>Pterygota</taxon>
        <taxon>Neoptera</taxon>
        <taxon>Endopterygota</taxon>
        <taxon>Hymenoptera</taxon>
        <taxon>Apocrita</taxon>
        <taxon>Proctotrupomorpha</taxon>
        <taxon>Chalcidoidea</taxon>
        <taxon>Aphelinidae</taxon>
        <taxon>Aphelininae</taxon>
        <taxon>Eretmocerus</taxon>
    </lineage>
</organism>
<dbReference type="EMBL" id="CM056742">
    <property type="protein sequence ID" value="KAJ8681410.1"/>
    <property type="molecule type" value="Genomic_DNA"/>
</dbReference>
<gene>
    <name evidence="1" type="ORF">QAD02_017197</name>
</gene>
<comment type="caution">
    <text evidence="1">The sequence shown here is derived from an EMBL/GenBank/DDBJ whole genome shotgun (WGS) entry which is preliminary data.</text>
</comment>
<keyword evidence="2" id="KW-1185">Reference proteome</keyword>
<dbReference type="Proteomes" id="UP001239111">
    <property type="component" value="Chromosome 2"/>
</dbReference>
<evidence type="ECO:0000313" key="1">
    <source>
        <dbReference type="EMBL" id="KAJ8681410.1"/>
    </source>
</evidence>